<feature type="transmembrane region" description="Helical" evidence="1">
    <location>
        <begin position="49"/>
        <end position="65"/>
    </location>
</feature>
<dbReference type="InterPro" id="IPR019662">
    <property type="entry name" value="DUF2516"/>
</dbReference>
<dbReference type="EMBL" id="CP011112">
    <property type="protein sequence ID" value="AKU15692.1"/>
    <property type="molecule type" value="Genomic_DNA"/>
</dbReference>
<name>A0A0K1JG47_9MICO</name>
<organism evidence="2 3">
    <name type="scientific">Luteipulveratus mongoliensis</name>
    <dbReference type="NCBI Taxonomy" id="571913"/>
    <lineage>
        <taxon>Bacteria</taxon>
        <taxon>Bacillati</taxon>
        <taxon>Actinomycetota</taxon>
        <taxon>Actinomycetes</taxon>
        <taxon>Micrococcales</taxon>
        <taxon>Dermacoccaceae</taxon>
        <taxon>Luteipulveratus</taxon>
    </lineage>
</organism>
<feature type="transmembrane region" description="Helical" evidence="1">
    <location>
        <begin position="71"/>
        <end position="91"/>
    </location>
</feature>
<keyword evidence="1" id="KW-0472">Membrane</keyword>
<keyword evidence="3" id="KW-1185">Reference proteome</keyword>
<evidence type="ECO:0000313" key="3">
    <source>
        <dbReference type="Proteomes" id="UP000066480"/>
    </source>
</evidence>
<dbReference type="OrthoDB" id="4774469at2"/>
<accession>A0A0K1JG47</accession>
<keyword evidence="1" id="KW-1133">Transmembrane helix</keyword>
<dbReference type="AlphaFoldDB" id="A0A0K1JG47"/>
<reference evidence="2 3" key="1">
    <citation type="submission" date="2015-03" db="EMBL/GenBank/DDBJ databases">
        <title>Luteipulveratus halotolerans sp. nov., a novel actinobacterium (Dermacoccaceae) from Sarawak, Malaysia.</title>
        <authorList>
            <person name="Juboi H."/>
            <person name="Basik A."/>
            <person name="Shamsul S.S."/>
            <person name="Arnold P."/>
            <person name="Schmitt E.K."/>
            <person name="Sanglier J.-J."/>
            <person name="Yeo T."/>
        </authorList>
    </citation>
    <scope>NUCLEOTIDE SEQUENCE [LARGE SCALE GENOMIC DNA]</scope>
    <source>
        <strain evidence="2 3">MN07-A0370</strain>
    </source>
</reference>
<feature type="transmembrane region" description="Helical" evidence="1">
    <location>
        <begin position="6"/>
        <end position="29"/>
    </location>
</feature>
<keyword evidence="1" id="KW-0812">Transmembrane</keyword>
<proteinExistence type="predicted"/>
<dbReference type="Pfam" id="PF10724">
    <property type="entry name" value="DUF2516"/>
    <property type="match status" value="1"/>
</dbReference>
<dbReference type="RefSeq" id="WP_052590738.1">
    <property type="nucleotide sequence ID" value="NZ_CP011112.1"/>
</dbReference>
<evidence type="ECO:0000256" key="1">
    <source>
        <dbReference type="SAM" id="Phobius"/>
    </source>
</evidence>
<dbReference type="KEGG" id="lmoi:VV02_07240"/>
<dbReference type="Proteomes" id="UP000066480">
    <property type="component" value="Chromosome"/>
</dbReference>
<protein>
    <submittedName>
        <fullName evidence="2">Membrane protein</fullName>
    </submittedName>
</protein>
<dbReference type="STRING" id="571913.VV02_07240"/>
<sequence length="108" mass="11771">MVDGLWQVQNLVALVLGIALFAMQVYAFVDALRHREDAYRAASKLTKTWWCAITGVCAALGLLSITNPLQIFEIIAVVGAAVYLADVRPALQRVIGRGGRNEGPYGPW</sequence>
<gene>
    <name evidence="2" type="ORF">VV02_07240</name>
</gene>
<dbReference type="PATRIC" id="fig|571913.6.peg.1476"/>
<evidence type="ECO:0000313" key="2">
    <source>
        <dbReference type="EMBL" id="AKU15692.1"/>
    </source>
</evidence>